<evidence type="ECO:0000256" key="8">
    <source>
        <dbReference type="ARBA" id="ARBA00022989"/>
    </source>
</evidence>
<dbReference type="EMBL" id="CP036269">
    <property type="protein sequence ID" value="QDT41791.1"/>
    <property type="molecule type" value="Genomic_DNA"/>
</dbReference>
<evidence type="ECO:0000256" key="7">
    <source>
        <dbReference type="ARBA" id="ARBA00022692"/>
    </source>
</evidence>
<dbReference type="EC" id="2.3.2.3" evidence="3"/>
<dbReference type="InterPro" id="IPR016181">
    <property type="entry name" value="Acyl_CoA_acyltransferase"/>
</dbReference>
<comment type="subcellular location">
    <subcellularLocation>
        <location evidence="1">Cell membrane</location>
        <topology evidence="1">Multi-pass membrane protein</topology>
    </subcellularLocation>
</comment>
<protein>
    <recommendedName>
        <fullName evidence="4">Phosphatidylglycerol lysyltransferase</fullName>
        <ecNumber evidence="3">2.3.2.3</ecNumber>
    </recommendedName>
    <alternativeName>
        <fullName evidence="12">Lysylphosphatidylglycerol synthase</fullName>
    </alternativeName>
</protein>
<evidence type="ECO:0000256" key="14">
    <source>
        <dbReference type="SAM" id="Phobius"/>
    </source>
</evidence>
<feature type="transmembrane region" description="Helical" evidence="14">
    <location>
        <begin position="446"/>
        <end position="469"/>
    </location>
</feature>
<dbReference type="GO" id="GO:0005886">
    <property type="term" value="C:plasma membrane"/>
    <property type="evidence" value="ECO:0007669"/>
    <property type="project" value="UniProtKB-SubCell"/>
</dbReference>
<sequence length="855" mass="94991">MLHRLKKLAPLVVITIFMGAIWLLSKELKHYDLHQIRSAVAHIPAWRLWAAAGLTIFNYLILIGYDYLAVRAIQHPLPLRKISLASFTGFVISYNFGALLGGTSVRYRLYSAWGLSAVEILQLVIMLGTTYWIGVFALAGAVFILHPFPVPASLHLPFVNVQSIGYGLLAVAAVYAALPFIRKSPIAVKGIEFHFPKTSMTLLQLLVSAVDLMLVGAIVYTLLAPDLTIGYPEFLGMFLLATVAVVLSHVPGGVGVFELVILTLVASPSSAKILAGLLVFRVIYYLIPLFIAIIMLGLHELSLQHGLATRVVQKVNRWSVSVTPLVLSWCTLLAGAVLLFSGSTPIVKARLAHLQHTIPLPLVEVSHFIGSLIGAALLVLARGLQRRLDSAWWLITSLLGLGVIVSLLKGFDYEEAILLALIMIALFVSRKQYYRKGTLIHARFSLAWTSTILVIVICSIWLGLFAYKHVDYSNELWWVFTFKGNASRFMRGSIGAVIFLLLFALSKLIAAHKPRSQVPTASELAAVTEIVKAAPKTSPYLALLGDKSLLLNEQQTAFLMYGVQKRSWITFGDPVGPEEERAELIWQFRELVDRYDGWPVFYQVEPENLSLYLDQGMSILKLGEEARVPLEAFDIAGSSRKKLRQTVNHCHKEQCEFSIIPVDQVPGSLPELKQISDAWLKTKKVSEKGFSLGYFDEDYLKQFPIAVVKQNGKTVAFANVLEGADKEELSVDLMRYLPEAPASVMEYLFIELLLWGKQEGYAWFNFGMAPLSGMQNRPLAPVWNRTANLIFRHGDHFYHFEGLRSYKEKFDPVWTPKYLASPGGLALPHILTDIVALIAKPHSDLTGTSPHGPLG</sequence>
<evidence type="ECO:0000256" key="5">
    <source>
        <dbReference type="ARBA" id="ARBA00022475"/>
    </source>
</evidence>
<evidence type="ECO:0000256" key="1">
    <source>
        <dbReference type="ARBA" id="ARBA00004651"/>
    </source>
</evidence>
<evidence type="ECO:0000256" key="11">
    <source>
        <dbReference type="ARBA" id="ARBA00023251"/>
    </source>
</evidence>
<dbReference type="GO" id="GO:0050071">
    <property type="term" value="F:phosphatidylglycerol lysyltransferase activity"/>
    <property type="evidence" value="ECO:0007669"/>
    <property type="project" value="UniProtKB-EC"/>
</dbReference>
<feature type="transmembrane region" description="Helical" evidence="14">
    <location>
        <begin position="273"/>
        <end position="298"/>
    </location>
</feature>
<dbReference type="KEGG" id="gaz:Pan241w_18550"/>
<dbReference type="AlphaFoldDB" id="A0A517RD27"/>
<feature type="transmembrane region" description="Helical" evidence="14">
    <location>
        <begin position="360"/>
        <end position="380"/>
    </location>
</feature>
<keyword evidence="16" id="KW-0012">Acyltransferase</keyword>
<keyword evidence="11" id="KW-0046">Antibiotic resistance</keyword>
<gene>
    <name evidence="16" type="primary">mprF_2</name>
    <name evidence="16" type="ORF">Pan241w_18550</name>
</gene>
<keyword evidence="7 14" id="KW-0812">Transmembrane</keyword>
<keyword evidence="8 14" id="KW-1133">Transmembrane helix</keyword>
<feature type="transmembrane region" description="Helical" evidence="14">
    <location>
        <begin position="45"/>
        <end position="70"/>
    </location>
</feature>
<feature type="transmembrane region" description="Helical" evidence="14">
    <location>
        <begin position="201"/>
        <end position="223"/>
    </location>
</feature>
<keyword evidence="10 14" id="KW-0472">Membrane</keyword>
<evidence type="ECO:0000256" key="13">
    <source>
        <dbReference type="ARBA" id="ARBA00047540"/>
    </source>
</evidence>
<dbReference type="OrthoDB" id="145485at2"/>
<evidence type="ECO:0000256" key="12">
    <source>
        <dbReference type="ARBA" id="ARBA00031899"/>
    </source>
</evidence>
<dbReference type="GO" id="GO:0046677">
    <property type="term" value="P:response to antibiotic"/>
    <property type="evidence" value="ECO:0007669"/>
    <property type="project" value="UniProtKB-KW"/>
</dbReference>
<accession>A0A517RD27</accession>
<dbReference type="GO" id="GO:0047637">
    <property type="term" value="F:phosphatidylglycerol alanyltransferase activity"/>
    <property type="evidence" value="ECO:0007669"/>
    <property type="project" value="TreeGrafter"/>
</dbReference>
<dbReference type="InterPro" id="IPR022791">
    <property type="entry name" value="L-PG_synthase/AglD"/>
</dbReference>
<organism evidence="16 17">
    <name type="scientific">Gimesia alba</name>
    <dbReference type="NCBI Taxonomy" id="2527973"/>
    <lineage>
        <taxon>Bacteria</taxon>
        <taxon>Pseudomonadati</taxon>
        <taxon>Planctomycetota</taxon>
        <taxon>Planctomycetia</taxon>
        <taxon>Planctomycetales</taxon>
        <taxon>Planctomycetaceae</taxon>
        <taxon>Gimesia</taxon>
    </lineage>
</organism>
<dbReference type="SUPFAM" id="SSF55729">
    <property type="entry name" value="Acyl-CoA N-acyltransferases (Nat)"/>
    <property type="match status" value="1"/>
</dbReference>
<dbReference type="InterPro" id="IPR024320">
    <property type="entry name" value="LPG_synthase_C"/>
</dbReference>
<evidence type="ECO:0000256" key="9">
    <source>
        <dbReference type="ARBA" id="ARBA00023098"/>
    </source>
</evidence>
<keyword evidence="6 16" id="KW-0808">Transferase</keyword>
<evidence type="ECO:0000256" key="6">
    <source>
        <dbReference type="ARBA" id="ARBA00022679"/>
    </source>
</evidence>
<evidence type="ECO:0000259" key="15">
    <source>
        <dbReference type="Pfam" id="PF09924"/>
    </source>
</evidence>
<dbReference type="InterPro" id="IPR051211">
    <property type="entry name" value="PG_lysyltransferase"/>
</dbReference>
<feature type="transmembrane region" description="Helical" evidence="14">
    <location>
        <begin position="235"/>
        <end position="261"/>
    </location>
</feature>
<comment type="similarity">
    <text evidence="2">Belongs to the LPG synthase family.</text>
</comment>
<evidence type="ECO:0000256" key="2">
    <source>
        <dbReference type="ARBA" id="ARBA00008627"/>
    </source>
</evidence>
<evidence type="ECO:0000256" key="3">
    <source>
        <dbReference type="ARBA" id="ARBA00012014"/>
    </source>
</evidence>
<evidence type="ECO:0000313" key="17">
    <source>
        <dbReference type="Proteomes" id="UP000317171"/>
    </source>
</evidence>
<dbReference type="GO" id="GO:0055091">
    <property type="term" value="P:phospholipid homeostasis"/>
    <property type="evidence" value="ECO:0007669"/>
    <property type="project" value="TreeGrafter"/>
</dbReference>
<feature type="transmembrane region" description="Helical" evidence="14">
    <location>
        <begin position="7"/>
        <end position="25"/>
    </location>
</feature>
<evidence type="ECO:0000256" key="4">
    <source>
        <dbReference type="ARBA" id="ARBA00021546"/>
    </source>
</evidence>
<comment type="catalytic activity">
    <reaction evidence="13">
        <text>L-lysyl-tRNA(Lys) + a 1,2-diacyl-sn-glycero-3-phospho-(1'-sn-glycerol) = a 1,2-diacyl-sn-glycero-3-phospho-1'-(3'-O-L-lysyl)-sn-glycerol + tRNA(Lys)</text>
        <dbReference type="Rhea" id="RHEA:10668"/>
        <dbReference type="Rhea" id="RHEA-COMP:9696"/>
        <dbReference type="Rhea" id="RHEA-COMP:9697"/>
        <dbReference type="ChEBI" id="CHEBI:64716"/>
        <dbReference type="ChEBI" id="CHEBI:75792"/>
        <dbReference type="ChEBI" id="CHEBI:78442"/>
        <dbReference type="ChEBI" id="CHEBI:78529"/>
        <dbReference type="EC" id="2.3.2.3"/>
    </reaction>
</comment>
<feature type="transmembrane region" description="Helical" evidence="14">
    <location>
        <begin position="157"/>
        <end position="181"/>
    </location>
</feature>
<dbReference type="RefSeq" id="WP_145213949.1">
    <property type="nucleotide sequence ID" value="NZ_CP036269.1"/>
</dbReference>
<feature type="transmembrane region" description="Helical" evidence="14">
    <location>
        <begin position="392"/>
        <end position="411"/>
    </location>
</feature>
<name>A0A517RD27_9PLAN</name>
<proteinExistence type="inferred from homology"/>
<feature type="domain" description="Phosphatidylglycerol lysyltransferase C-terminal" evidence="15">
    <location>
        <begin position="536"/>
        <end position="820"/>
    </location>
</feature>
<feature type="transmembrane region" description="Helical" evidence="14">
    <location>
        <begin position="489"/>
        <end position="510"/>
    </location>
</feature>
<dbReference type="PANTHER" id="PTHR34697">
    <property type="entry name" value="PHOSPHATIDYLGLYCEROL LYSYLTRANSFERASE"/>
    <property type="match status" value="1"/>
</dbReference>
<dbReference type="NCBIfam" id="NF033480">
    <property type="entry name" value="bifunc_MprF"/>
    <property type="match status" value="1"/>
</dbReference>
<reference evidence="16 17" key="1">
    <citation type="submission" date="2019-02" db="EMBL/GenBank/DDBJ databases">
        <title>Deep-cultivation of Planctomycetes and their phenomic and genomic characterization uncovers novel biology.</title>
        <authorList>
            <person name="Wiegand S."/>
            <person name="Jogler M."/>
            <person name="Boedeker C."/>
            <person name="Pinto D."/>
            <person name="Vollmers J."/>
            <person name="Rivas-Marin E."/>
            <person name="Kohn T."/>
            <person name="Peeters S.H."/>
            <person name="Heuer A."/>
            <person name="Rast P."/>
            <person name="Oberbeckmann S."/>
            <person name="Bunk B."/>
            <person name="Jeske O."/>
            <person name="Meyerdierks A."/>
            <person name="Storesund J.E."/>
            <person name="Kallscheuer N."/>
            <person name="Luecker S."/>
            <person name="Lage O.M."/>
            <person name="Pohl T."/>
            <person name="Merkel B.J."/>
            <person name="Hornburger P."/>
            <person name="Mueller R.-W."/>
            <person name="Bruemmer F."/>
            <person name="Labrenz M."/>
            <person name="Spormann A.M."/>
            <person name="Op den Camp H."/>
            <person name="Overmann J."/>
            <person name="Amann R."/>
            <person name="Jetten M.S.M."/>
            <person name="Mascher T."/>
            <person name="Medema M.H."/>
            <person name="Devos D.P."/>
            <person name="Kaster A.-K."/>
            <person name="Ovreas L."/>
            <person name="Rohde M."/>
            <person name="Galperin M.Y."/>
            <person name="Jogler C."/>
        </authorList>
    </citation>
    <scope>NUCLEOTIDE SEQUENCE [LARGE SCALE GENOMIC DNA]</scope>
    <source>
        <strain evidence="16 17">Pan241w</strain>
    </source>
</reference>
<dbReference type="Pfam" id="PF03706">
    <property type="entry name" value="LPG_synthase_TM"/>
    <property type="match status" value="1"/>
</dbReference>
<feature type="transmembrane region" description="Helical" evidence="14">
    <location>
        <begin position="120"/>
        <end position="145"/>
    </location>
</feature>
<evidence type="ECO:0000313" key="16">
    <source>
        <dbReference type="EMBL" id="QDT41791.1"/>
    </source>
</evidence>
<feature type="transmembrane region" description="Helical" evidence="14">
    <location>
        <begin position="318"/>
        <end position="340"/>
    </location>
</feature>
<dbReference type="Pfam" id="PF09924">
    <property type="entry name" value="LPG_synthase_C"/>
    <property type="match status" value="1"/>
</dbReference>
<feature type="transmembrane region" description="Helical" evidence="14">
    <location>
        <begin position="82"/>
        <end position="100"/>
    </location>
</feature>
<dbReference type="Proteomes" id="UP000317171">
    <property type="component" value="Chromosome"/>
</dbReference>
<dbReference type="GO" id="GO:0006629">
    <property type="term" value="P:lipid metabolic process"/>
    <property type="evidence" value="ECO:0007669"/>
    <property type="project" value="UniProtKB-KW"/>
</dbReference>
<feature type="transmembrane region" description="Helical" evidence="14">
    <location>
        <begin position="417"/>
        <end position="434"/>
    </location>
</feature>
<keyword evidence="5" id="KW-1003">Cell membrane</keyword>
<keyword evidence="17" id="KW-1185">Reference proteome</keyword>
<evidence type="ECO:0000256" key="10">
    <source>
        <dbReference type="ARBA" id="ARBA00023136"/>
    </source>
</evidence>
<keyword evidence="9" id="KW-0443">Lipid metabolism</keyword>
<dbReference type="PANTHER" id="PTHR34697:SF2">
    <property type="entry name" value="PHOSPHATIDYLGLYCEROL LYSYLTRANSFERASE"/>
    <property type="match status" value="1"/>
</dbReference>